<protein>
    <submittedName>
        <fullName evidence="1">Rhamnosyltransferase</fullName>
    </submittedName>
</protein>
<organism evidence="1 2">
    <name type="scientific">Algimonas porphyrae</name>
    <dbReference type="NCBI Taxonomy" id="1128113"/>
    <lineage>
        <taxon>Bacteria</taxon>
        <taxon>Pseudomonadati</taxon>
        <taxon>Pseudomonadota</taxon>
        <taxon>Alphaproteobacteria</taxon>
        <taxon>Maricaulales</taxon>
        <taxon>Robiginitomaculaceae</taxon>
        <taxon>Algimonas</taxon>
    </lineage>
</organism>
<evidence type="ECO:0000313" key="2">
    <source>
        <dbReference type="Proteomes" id="UP001161390"/>
    </source>
</evidence>
<name>A0ABQ5UZ24_9PROT</name>
<dbReference type="PANTHER" id="PTHR42782:SF4">
    <property type="entry name" value="DUF455 DOMAIN-CONTAINING PROTEIN"/>
    <property type="match status" value="1"/>
</dbReference>
<dbReference type="Proteomes" id="UP001161390">
    <property type="component" value="Unassembled WGS sequence"/>
</dbReference>
<dbReference type="Gene3D" id="1.20.1260.10">
    <property type="match status" value="1"/>
</dbReference>
<dbReference type="Pfam" id="PF04305">
    <property type="entry name" value="DUF455"/>
    <property type="match status" value="1"/>
</dbReference>
<dbReference type="PANTHER" id="PTHR42782">
    <property type="entry name" value="SI:CH73-314G15.3"/>
    <property type="match status" value="1"/>
</dbReference>
<dbReference type="InterPro" id="IPR011197">
    <property type="entry name" value="UCP012318"/>
</dbReference>
<dbReference type="InterPro" id="IPR007402">
    <property type="entry name" value="DUF455"/>
</dbReference>
<keyword evidence="2" id="KW-1185">Reference proteome</keyword>
<reference evidence="1" key="2">
    <citation type="submission" date="2023-01" db="EMBL/GenBank/DDBJ databases">
        <title>Draft genome sequence of Algimonas porphyrae strain NBRC 108216.</title>
        <authorList>
            <person name="Sun Q."/>
            <person name="Mori K."/>
        </authorList>
    </citation>
    <scope>NUCLEOTIDE SEQUENCE</scope>
    <source>
        <strain evidence="1">NBRC 108216</strain>
    </source>
</reference>
<evidence type="ECO:0000313" key="1">
    <source>
        <dbReference type="EMBL" id="GLQ19237.1"/>
    </source>
</evidence>
<gene>
    <name evidence="1" type="ORF">GCM10007854_01920</name>
</gene>
<sequence>MLDSAEPVSALSVLVTADPLAKAQAARDFRAAVLAGRALIPCDPPDSPARPQKPDLVPASQLARRRLGSPEGRAALLHAIAHIELNAIDLAMDMIARFAHAPDIIGETDDFVCDWSSVANDEARHFVMIEERLTELGFSYGDFPAHGGLWDAAMATRSDVAARLAIAPLVLEARGLDVTPGLIEKLDQARDTHSADILRIIYEEEVGHVAIGMKWLRYTARVRKVDPETLFKTMVTEFFNGRIRPPFNHVARSKAQFPLSYYTGIVSEGAKSRAH</sequence>
<dbReference type="InterPro" id="IPR009078">
    <property type="entry name" value="Ferritin-like_SF"/>
</dbReference>
<dbReference type="CDD" id="cd00657">
    <property type="entry name" value="Ferritin_like"/>
    <property type="match status" value="1"/>
</dbReference>
<dbReference type="PIRSF" id="PIRSF012318">
    <property type="entry name" value="UCP012318"/>
    <property type="match status" value="1"/>
</dbReference>
<reference evidence="1" key="1">
    <citation type="journal article" date="2014" name="Int. J. Syst. Evol. Microbiol.">
        <title>Complete genome of a new Firmicutes species belonging to the dominant human colonic microbiota ('Ruminococcus bicirculans') reveals two chromosomes and a selective capacity to utilize plant glucans.</title>
        <authorList>
            <consortium name="NISC Comparative Sequencing Program"/>
            <person name="Wegmann U."/>
            <person name="Louis P."/>
            <person name="Goesmann A."/>
            <person name="Henrissat B."/>
            <person name="Duncan S.H."/>
            <person name="Flint H.J."/>
        </authorList>
    </citation>
    <scope>NUCLEOTIDE SEQUENCE</scope>
    <source>
        <strain evidence="1">NBRC 108216</strain>
    </source>
</reference>
<proteinExistence type="predicted"/>
<comment type="caution">
    <text evidence="1">The sequence shown here is derived from an EMBL/GenBank/DDBJ whole genome shotgun (WGS) entry which is preliminary data.</text>
</comment>
<accession>A0ABQ5UZ24</accession>
<dbReference type="InterPro" id="IPR012347">
    <property type="entry name" value="Ferritin-like"/>
</dbReference>
<dbReference type="SUPFAM" id="SSF47240">
    <property type="entry name" value="Ferritin-like"/>
    <property type="match status" value="1"/>
</dbReference>
<dbReference type="EMBL" id="BSNJ01000001">
    <property type="protein sequence ID" value="GLQ19237.1"/>
    <property type="molecule type" value="Genomic_DNA"/>
</dbReference>